<evidence type="ECO:0000313" key="1">
    <source>
        <dbReference type="EMBL" id="KAI3780788.1"/>
    </source>
</evidence>
<protein>
    <submittedName>
        <fullName evidence="1">Uncharacterized protein</fullName>
    </submittedName>
</protein>
<reference evidence="1 2" key="2">
    <citation type="journal article" date="2022" name="Mol. Ecol. Resour.">
        <title>The genomes of chicory, endive, great burdock and yacon provide insights into Asteraceae paleo-polyploidization history and plant inulin production.</title>
        <authorList>
            <person name="Fan W."/>
            <person name="Wang S."/>
            <person name="Wang H."/>
            <person name="Wang A."/>
            <person name="Jiang F."/>
            <person name="Liu H."/>
            <person name="Zhao H."/>
            <person name="Xu D."/>
            <person name="Zhang Y."/>
        </authorList>
    </citation>
    <scope>NUCLEOTIDE SEQUENCE [LARGE SCALE GENOMIC DNA]</scope>
    <source>
        <strain evidence="2">cv. Punajuju</strain>
        <tissue evidence="1">Leaves</tissue>
    </source>
</reference>
<dbReference type="EMBL" id="CM042010">
    <property type="protein sequence ID" value="KAI3780788.1"/>
    <property type="molecule type" value="Genomic_DNA"/>
</dbReference>
<evidence type="ECO:0000313" key="2">
    <source>
        <dbReference type="Proteomes" id="UP001055811"/>
    </source>
</evidence>
<dbReference type="Proteomes" id="UP001055811">
    <property type="component" value="Linkage Group LG02"/>
</dbReference>
<name>A0ACB9GBD0_CICIN</name>
<reference evidence="2" key="1">
    <citation type="journal article" date="2022" name="Mol. Ecol. Resour.">
        <title>The genomes of chicory, endive, great burdock and yacon provide insights into Asteraceae palaeo-polyploidization history and plant inulin production.</title>
        <authorList>
            <person name="Fan W."/>
            <person name="Wang S."/>
            <person name="Wang H."/>
            <person name="Wang A."/>
            <person name="Jiang F."/>
            <person name="Liu H."/>
            <person name="Zhao H."/>
            <person name="Xu D."/>
            <person name="Zhang Y."/>
        </authorList>
    </citation>
    <scope>NUCLEOTIDE SEQUENCE [LARGE SCALE GENOMIC DNA]</scope>
    <source>
        <strain evidence="2">cv. Punajuju</strain>
    </source>
</reference>
<gene>
    <name evidence="1" type="ORF">L2E82_10779</name>
</gene>
<sequence length="140" mass="15888">MIVLKQLNAEAELLKYESDVRNRKSGNPCLIEDLEKIFRENSLGGLQMSIVSFDRRVTIDTLRSISTRSLQISHPKHVTQPGLPNFSTSLIVAEEIEILVFEFKSLMEPIDSVKRLIYHASLLEFEGGRGKEIDKSQLDS</sequence>
<keyword evidence="2" id="KW-1185">Reference proteome</keyword>
<organism evidence="1 2">
    <name type="scientific">Cichorium intybus</name>
    <name type="common">Chicory</name>
    <dbReference type="NCBI Taxonomy" id="13427"/>
    <lineage>
        <taxon>Eukaryota</taxon>
        <taxon>Viridiplantae</taxon>
        <taxon>Streptophyta</taxon>
        <taxon>Embryophyta</taxon>
        <taxon>Tracheophyta</taxon>
        <taxon>Spermatophyta</taxon>
        <taxon>Magnoliopsida</taxon>
        <taxon>eudicotyledons</taxon>
        <taxon>Gunneridae</taxon>
        <taxon>Pentapetalae</taxon>
        <taxon>asterids</taxon>
        <taxon>campanulids</taxon>
        <taxon>Asterales</taxon>
        <taxon>Asteraceae</taxon>
        <taxon>Cichorioideae</taxon>
        <taxon>Cichorieae</taxon>
        <taxon>Cichoriinae</taxon>
        <taxon>Cichorium</taxon>
    </lineage>
</organism>
<comment type="caution">
    <text evidence="1">The sequence shown here is derived from an EMBL/GenBank/DDBJ whole genome shotgun (WGS) entry which is preliminary data.</text>
</comment>
<accession>A0ACB9GBD0</accession>
<proteinExistence type="predicted"/>